<dbReference type="OrthoDB" id="7206808at2"/>
<dbReference type="RefSeq" id="WP_111458071.1">
    <property type="nucleotide sequence ID" value="NZ_QFYP01000001.1"/>
</dbReference>
<evidence type="ECO:0000313" key="2">
    <source>
        <dbReference type="Proteomes" id="UP000249842"/>
    </source>
</evidence>
<reference evidence="2" key="1">
    <citation type="submission" date="2018-05" db="EMBL/GenBank/DDBJ databases">
        <authorList>
            <person name="Li X."/>
        </authorList>
    </citation>
    <scope>NUCLEOTIDE SEQUENCE [LARGE SCALE GENOMIC DNA]</scope>
    <source>
        <strain evidence="2">HKS-05</strain>
    </source>
</reference>
<proteinExistence type="predicted"/>
<evidence type="ECO:0000313" key="1">
    <source>
        <dbReference type="EMBL" id="RAK60779.1"/>
    </source>
</evidence>
<comment type="caution">
    <text evidence="1">The sequence shown here is derived from an EMBL/GenBank/DDBJ whole genome shotgun (WGS) entry which is preliminary data.</text>
</comment>
<protein>
    <recommendedName>
        <fullName evidence="3">Transglutaminase</fullName>
    </recommendedName>
</protein>
<dbReference type="EMBL" id="QFYP01000001">
    <property type="protein sequence ID" value="RAK60779.1"/>
    <property type="molecule type" value="Genomic_DNA"/>
</dbReference>
<dbReference type="PANTHER" id="PTHR39327:SF1">
    <property type="entry name" value="BLR5470 PROTEIN"/>
    <property type="match status" value="1"/>
</dbReference>
<dbReference type="AlphaFoldDB" id="A0A328B1K1"/>
<sequence length="279" mass="30029">MTLGATAMPPQAYVAFCERQPLDCGSDAGQVIAAAARADADRAALSALMSPHQLAAAAVSAPAAISEPDPHLTKASWAWPTELLAPAAEPLEAVVRRADIVTSVAFVDPATEAHAAQEAGPPAMTPELWSKLNRINDRVNRAILERTDLDTYGTTDYWTTPLEDGQRYGDCEDFVLEKQRALIAAGVPRRALNIALVTTSRGEGHAVLLVSTRAGDFVLDNMSAWVTPWRQAPYRWRQRQVNGDAFAWAMIEDPTRAPAPAAAEPAMAKPKDLLIASLR</sequence>
<dbReference type="InterPro" id="IPR010319">
    <property type="entry name" value="Transglutaminase-like_Cys_pept"/>
</dbReference>
<name>A0A328B1K1_9CAUL</name>
<dbReference type="PANTHER" id="PTHR39327">
    <property type="match status" value="1"/>
</dbReference>
<gene>
    <name evidence="1" type="ORF">DJ021_13670</name>
</gene>
<accession>A0A328B1K1</accession>
<dbReference type="Gene3D" id="3.10.620.30">
    <property type="match status" value="1"/>
</dbReference>
<evidence type="ECO:0008006" key="3">
    <source>
        <dbReference type="Google" id="ProtNLM"/>
    </source>
</evidence>
<dbReference type="Proteomes" id="UP000249842">
    <property type="component" value="Unassembled WGS sequence"/>
</dbReference>
<keyword evidence="2" id="KW-1185">Reference proteome</keyword>
<organism evidence="1 2">
    <name type="scientific">Phenylobacterium hankyongense</name>
    <dbReference type="NCBI Taxonomy" id="1813876"/>
    <lineage>
        <taxon>Bacteria</taxon>
        <taxon>Pseudomonadati</taxon>
        <taxon>Pseudomonadota</taxon>
        <taxon>Alphaproteobacteria</taxon>
        <taxon>Caulobacterales</taxon>
        <taxon>Caulobacteraceae</taxon>
        <taxon>Phenylobacterium</taxon>
    </lineage>
</organism>
<dbReference type="Pfam" id="PF06035">
    <property type="entry name" value="Peptidase_C93"/>
    <property type="match status" value="1"/>
</dbReference>